<feature type="signal peptide" evidence="1">
    <location>
        <begin position="1"/>
        <end position="28"/>
    </location>
</feature>
<dbReference type="AlphaFoldDB" id="A0A6F8SZM3"/>
<evidence type="ECO:0000256" key="1">
    <source>
        <dbReference type="SAM" id="SignalP"/>
    </source>
</evidence>
<reference evidence="3" key="1">
    <citation type="journal article" date="2020" name="Microbiol. Resour. Announc.">
        <title>Complete Genome Sequence of Novel Psychrotolerant Legionella Strain TUM19329, Isolated from Antarctic Lake Sediment.</title>
        <authorList>
            <person name="Shimada S."/>
            <person name="Nakai R."/>
            <person name="Aoki K."/>
            <person name="Shimoeda N."/>
            <person name="Ohno G."/>
            <person name="Miyazaki Y."/>
            <person name="Kudoh S."/>
            <person name="Imura S."/>
            <person name="Watanabe K."/>
            <person name="Ishii Y."/>
            <person name="Tateda K."/>
        </authorList>
    </citation>
    <scope>NUCLEOTIDE SEQUENCE [LARGE SCALE GENOMIC DNA]</scope>
    <source>
        <strain evidence="3">TUM19329</strain>
    </source>
</reference>
<dbReference type="KEGG" id="lant:TUM19329_00320"/>
<evidence type="ECO:0000313" key="3">
    <source>
        <dbReference type="EMBL" id="BCA93671.1"/>
    </source>
</evidence>
<feature type="chain" id="PRO_5026280910" description="Bacterial repeat domain-containing protein" evidence="1">
    <location>
        <begin position="29"/>
        <end position="513"/>
    </location>
</feature>
<accession>A0A6F8SZM3</accession>
<sequence>MLEKTKTFFSNAILTVLFSCLTLASAQAAKPLWTFVPQTPTEITVAKGGSAQVIYTVQNQSSRAKNLVMKPIAGVIQGAPCQFPAKGSCTLTLNINGSALLGDVLGGPVLCQQGNDLQCYQPSSANILRIHLATPPPVQQFTVAPSAGANGSISPTTAQVVNAGSSLTFTATPNTGFGVNQWLLDGNVVQNGGTSFQLNNIQANHAIEVTFNQTTLSPLTQNLALSINNPGADPALSGTARIIRIENTGSIPANNVQVSTSGFPAGTSITSNACMGTLNNGATCDITITPGINASLDSLSSACTTAPGTAPVPTTVTVTADNAPSTDVNVLVLGYGCIYQGGFLFSVDNATPSTQSIGGKVAALTDEEESPADFFFQWATLFDNTAADSITDGLSNTNALETPVGQYPAAQACRNKSEQGFTDWFMPAICELGRYSNPPGGTDAGCGTTNPNLYTTLHTNGLGGFAGDFYWGSTEFSGVPTTGAWIQNFFDGVQDVDNKFDSLRVRCVRAFTP</sequence>
<organism evidence="3 4">
    <name type="scientific">Legionella antarctica</name>
    <dbReference type="NCBI Taxonomy" id="2708020"/>
    <lineage>
        <taxon>Bacteria</taxon>
        <taxon>Pseudomonadati</taxon>
        <taxon>Pseudomonadota</taxon>
        <taxon>Gammaproteobacteria</taxon>
        <taxon>Legionellales</taxon>
        <taxon>Legionellaceae</taxon>
        <taxon>Legionella</taxon>
    </lineage>
</organism>
<dbReference type="Pfam" id="PF18998">
    <property type="entry name" value="Flg_new_2"/>
    <property type="match status" value="1"/>
</dbReference>
<keyword evidence="4" id="KW-1185">Reference proteome</keyword>
<gene>
    <name evidence="3" type="ORF">TUM19329_00320</name>
</gene>
<dbReference type="PROSITE" id="PS51257">
    <property type="entry name" value="PROKAR_LIPOPROTEIN"/>
    <property type="match status" value="1"/>
</dbReference>
<proteinExistence type="predicted"/>
<dbReference type="InterPro" id="IPR044060">
    <property type="entry name" value="Bacterial_rp_domain"/>
</dbReference>
<dbReference type="Proteomes" id="UP000502894">
    <property type="component" value="Chromosome"/>
</dbReference>
<keyword evidence="1" id="KW-0732">Signal</keyword>
<name>A0A6F8SZM3_9GAMM</name>
<evidence type="ECO:0000259" key="2">
    <source>
        <dbReference type="Pfam" id="PF18998"/>
    </source>
</evidence>
<evidence type="ECO:0000313" key="4">
    <source>
        <dbReference type="Proteomes" id="UP000502894"/>
    </source>
</evidence>
<dbReference type="EMBL" id="AP022839">
    <property type="protein sequence ID" value="BCA93671.1"/>
    <property type="molecule type" value="Genomic_DNA"/>
</dbReference>
<feature type="domain" description="Bacterial repeat" evidence="2">
    <location>
        <begin position="142"/>
        <end position="213"/>
    </location>
</feature>
<protein>
    <recommendedName>
        <fullName evidence="2">Bacterial repeat domain-containing protein</fullName>
    </recommendedName>
</protein>